<keyword evidence="1" id="KW-0812">Transmembrane</keyword>
<dbReference type="Pfam" id="PF13858">
    <property type="entry name" value="DUF4199"/>
    <property type="match status" value="1"/>
</dbReference>
<dbReference type="AlphaFoldDB" id="A0A1I2H2U7"/>
<feature type="transmembrane region" description="Helical" evidence="1">
    <location>
        <begin position="7"/>
        <end position="29"/>
    </location>
</feature>
<dbReference type="InterPro" id="IPR025250">
    <property type="entry name" value="DUF4199"/>
</dbReference>
<keyword evidence="1" id="KW-1133">Transmembrane helix</keyword>
<evidence type="ECO:0008006" key="4">
    <source>
        <dbReference type="Google" id="ProtNLM"/>
    </source>
</evidence>
<evidence type="ECO:0000313" key="3">
    <source>
        <dbReference type="Proteomes" id="UP000199513"/>
    </source>
</evidence>
<sequence>MRKVFIQVVLVSGALTAVAYFLFLILLYVMDLNPFGQYKMIYLPIYALGIVGGLKFYRDYRNGGYIGGGIAIFLALFINICAAFLYAVLVYVLLAYADGSILDLHKKELTELLLKYKEVENLDIKQYEAQFESIKSISASTIAIDEWIKTLFIGLIMGMVIGLILKKSPPPKDMT</sequence>
<organism evidence="2 3">
    <name type="scientific">Thermoflexibacter ruber</name>
    <dbReference type="NCBI Taxonomy" id="1003"/>
    <lineage>
        <taxon>Bacteria</taxon>
        <taxon>Pseudomonadati</taxon>
        <taxon>Bacteroidota</taxon>
        <taxon>Cytophagia</taxon>
        <taxon>Cytophagales</taxon>
        <taxon>Thermoflexibacteraceae</taxon>
        <taxon>Thermoflexibacter</taxon>
    </lineage>
</organism>
<feature type="transmembrane region" description="Helical" evidence="1">
    <location>
        <begin position="147"/>
        <end position="165"/>
    </location>
</feature>
<feature type="transmembrane region" description="Helical" evidence="1">
    <location>
        <begin position="69"/>
        <end position="94"/>
    </location>
</feature>
<dbReference type="EMBL" id="FONY01000021">
    <property type="protein sequence ID" value="SFF23720.1"/>
    <property type="molecule type" value="Genomic_DNA"/>
</dbReference>
<keyword evidence="1" id="KW-0472">Membrane</keyword>
<dbReference type="RefSeq" id="WP_091545842.1">
    <property type="nucleotide sequence ID" value="NZ_FONY01000021.1"/>
</dbReference>
<evidence type="ECO:0000313" key="2">
    <source>
        <dbReference type="EMBL" id="SFF23720.1"/>
    </source>
</evidence>
<keyword evidence="3" id="KW-1185">Reference proteome</keyword>
<dbReference type="Proteomes" id="UP000199513">
    <property type="component" value="Unassembled WGS sequence"/>
</dbReference>
<feature type="transmembrane region" description="Helical" evidence="1">
    <location>
        <begin position="41"/>
        <end position="57"/>
    </location>
</feature>
<protein>
    <recommendedName>
        <fullName evidence="4">DUF4199 domain-containing protein</fullName>
    </recommendedName>
</protein>
<reference evidence="2 3" key="1">
    <citation type="submission" date="2016-10" db="EMBL/GenBank/DDBJ databases">
        <authorList>
            <person name="de Groot N.N."/>
        </authorList>
    </citation>
    <scope>NUCLEOTIDE SEQUENCE [LARGE SCALE GENOMIC DNA]</scope>
    <source>
        <strain>GEY</strain>
        <strain evidence="3">DSM 9560</strain>
    </source>
</reference>
<evidence type="ECO:0000256" key="1">
    <source>
        <dbReference type="SAM" id="Phobius"/>
    </source>
</evidence>
<accession>A0A1I2H2U7</accession>
<dbReference type="STRING" id="1003.SAMN04488541_102151"/>
<dbReference type="OrthoDB" id="978122at2"/>
<proteinExistence type="predicted"/>
<name>A0A1I2H2U7_9BACT</name>
<gene>
    <name evidence="2" type="ORF">SAMN04488541_102151</name>
</gene>